<gene>
    <name evidence="1" type="ORF">MCC93_03950</name>
</gene>
<evidence type="ECO:0000313" key="1">
    <source>
        <dbReference type="EMBL" id="KIC12660.1"/>
    </source>
</evidence>
<dbReference type="Proteomes" id="UP000031390">
    <property type="component" value="Unassembled WGS sequence"/>
</dbReference>
<reference evidence="1 2" key="1">
    <citation type="submission" date="2014-12" db="EMBL/GenBank/DDBJ databases">
        <title>Genome sequence of Morococcus cerebrosus.</title>
        <authorList>
            <person name="Shin S.-K."/>
            <person name="Yi H."/>
        </authorList>
    </citation>
    <scope>NUCLEOTIDE SEQUENCE [LARGE SCALE GENOMIC DNA]</scope>
    <source>
        <strain evidence="1 2">CIP 81.93</strain>
    </source>
</reference>
<comment type="caution">
    <text evidence="1">The sequence shown here is derived from an EMBL/GenBank/DDBJ whole genome shotgun (WGS) entry which is preliminary data.</text>
</comment>
<proteinExistence type="predicted"/>
<evidence type="ECO:0000313" key="2">
    <source>
        <dbReference type="Proteomes" id="UP000031390"/>
    </source>
</evidence>
<protein>
    <recommendedName>
        <fullName evidence="3">RiboL-PSP-HEPN domain-containing protein</fullName>
    </recommendedName>
</protein>
<name>A0A0C1H2K9_9NEIS</name>
<accession>A0A0C1H2K9</accession>
<sequence>MPLWSEKKKDRSDKFYLGELLNFEPDTTIREIIQDSVKQYIDSKFTINNVGQLKKEITDLEIFVNISDSEAQILEGFFQRRHSIVHHADKNNNIGGSGNHSTKTIKPKDVEKYITEVDKVIQALFCEMQKQA</sequence>
<dbReference type="EMBL" id="JUFZ01000015">
    <property type="protein sequence ID" value="KIC12660.1"/>
    <property type="molecule type" value="Genomic_DNA"/>
</dbReference>
<evidence type="ECO:0008006" key="3">
    <source>
        <dbReference type="Google" id="ProtNLM"/>
    </source>
</evidence>
<organism evidence="1 2">
    <name type="scientific">Morococcus cerebrosus</name>
    <dbReference type="NCBI Taxonomy" id="1056807"/>
    <lineage>
        <taxon>Bacteria</taxon>
        <taxon>Pseudomonadati</taxon>
        <taxon>Pseudomonadota</taxon>
        <taxon>Betaproteobacteria</taxon>
        <taxon>Neisseriales</taxon>
        <taxon>Neisseriaceae</taxon>
        <taxon>Morococcus</taxon>
    </lineage>
</organism>
<dbReference type="AlphaFoldDB" id="A0A0C1H2K9"/>